<keyword evidence="7" id="KW-1185">Reference proteome</keyword>
<proteinExistence type="predicted"/>
<evidence type="ECO:0000256" key="4">
    <source>
        <dbReference type="SAM" id="SignalP"/>
    </source>
</evidence>
<dbReference type="PROSITE" id="PS50966">
    <property type="entry name" value="ZF_SWIM"/>
    <property type="match status" value="1"/>
</dbReference>
<keyword evidence="2" id="KW-0175">Coiled coil</keyword>
<dbReference type="InterPro" id="IPR040854">
    <property type="entry name" value="ZSWIM9"/>
</dbReference>
<dbReference type="PANTHER" id="PTHR47086">
    <property type="entry name" value="BTB DOMAIN-CONTAINING PROTEIN"/>
    <property type="match status" value="1"/>
</dbReference>
<dbReference type="GO" id="GO:0008270">
    <property type="term" value="F:zinc ion binding"/>
    <property type="evidence" value="ECO:0007669"/>
    <property type="project" value="UniProtKB-KW"/>
</dbReference>
<feature type="region of interest" description="Disordered" evidence="3">
    <location>
        <begin position="1171"/>
        <end position="1202"/>
    </location>
</feature>
<comment type="caution">
    <text evidence="6">The sequence shown here is derived from an EMBL/GenBank/DDBJ whole genome shotgun (WGS) entry which is preliminary data.</text>
</comment>
<keyword evidence="1" id="KW-0863">Zinc-finger</keyword>
<dbReference type="InterPro" id="IPR007527">
    <property type="entry name" value="Znf_SWIM"/>
</dbReference>
<keyword evidence="1" id="KW-0862">Zinc</keyword>
<keyword evidence="4" id="KW-0732">Signal</keyword>
<dbReference type="InterPro" id="IPR048315">
    <property type="entry name" value="ZSWIM9_RNaseH-like"/>
</dbReference>
<feature type="domain" description="SWIM-type" evidence="5">
    <location>
        <begin position="3727"/>
        <end position="3759"/>
    </location>
</feature>
<dbReference type="InterPro" id="IPR049217">
    <property type="entry name" value="DUF5575_N"/>
</dbReference>
<feature type="chain" id="PRO_5044012208" description="SWIM-type domain-containing protein" evidence="4">
    <location>
        <begin position="19"/>
        <end position="3772"/>
    </location>
</feature>
<feature type="compositionally biased region" description="Basic and acidic residues" evidence="3">
    <location>
        <begin position="1063"/>
        <end position="1074"/>
    </location>
</feature>
<evidence type="ECO:0000259" key="5">
    <source>
        <dbReference type="PROSITE" id="PS50966"/>
    </source>
</evidence>
<organism evidence="6 7">
    <name type="scientific">Pleurodeles waltl</name>
    <name type="common">Iberian ribbed newt</name>
    <dbReference type="NCBI Taxonomy" id="8319"/>
    <lineage>
        <taxon>Eukaryota</taxon>
        <taxon>Metazoa</taxon>
        <taxon>Chordata</taxon>
        <taxon>Craniata</taxon>
        <taxon>Vertebrata</taxon>
        <taxon>Euteleostomi</taxon>
        <taxon>Amphibia</taxon>
        <taxon>Batrachia</taxon>
        <taxon>Caudata</taxon>
        <taxon>Salamandroidea</taxon>
        <taxon>Salamandridae</taxon>
        <taxon>Pleurodelinae</taxon>
        <taxon>Pleurodeles</taxon>
    </lineage>
</organism>
<evidence type="ECO:0000256" key="3">
    <source>
        <dbReference type="SAM" id="MobiDB-lite"/>
    </source>
</evidence>
<evidence type="ECO:0000256" key="2">
    <source>
        <dbReference type="SAM" id="Coils"/>
    </source>
</evidence>
<feature type="signal peptide" evidence="4">
    <location>
        <begin position="1"/>
        <end position="18"/>
    </location>
</feature>
<sequence>MFCCFYIAQLRCFLGSLTVFHEGGTESSKTAGWLMEDRLGRNEFFSWQDFRTFLDAWCEVRKVVFTVRHCVLLNDDGVCREVAQALKYSSVDLGCGNCPLRKSCPAVIKLRLGLRKDRLIVIAANLQHNHRTAEAVPEQEMKRNRLLHPAALANDISKKFLDTHDLKRLLRSPPEAFGDGIQVLKDLDSLFVSDPKAKVKLVFIEDKLLVKSIFVMVSYMQEVAQHFPASLYVDLLPEFCKEFDLYTAFCEEDLSSWKICAYCIARKGTQGILRFILVSIMQSIPKMNTQVKHITLSPEILDPLDLAALLPHASIRYCMPLVLDLLQQNISHPDPTTGDEMKAILHVLLNTDSLEVYYQYLNDLKTICPPELYQFYYDIWHSRRQMWVKEDVRTQVKEANIHALARWKHQAVKSQLCESPTLDQCLQVVLRDGDTMFYLVEFCQLPQSEEMLTQQDALAETVEHKADQIGDLKKEMDKAENDKDEEQKEEAFTQMNEELNVDVGQASEGTSEEQLEQSEFYSWVDFCSFLDAWCLERSTRFAIRQSVPLSVEKAGAVVAHSLKYETVSMGCQGSSLNTRKKCPATIHLNLGPQNDKLIVSKTYLWHNHDLKETSSFTVGAAQKLMTHARHTTRLALDISRKFLEWSDLSRLLRFHSIPFEEHSQILKELDSLFVSDPGIKVKLVFLEEQLLVKNIFIMTSQMQELARAFPEHLYVDFLPNLHPNFDLYTVLCEGENSHWVVCAYCISRKETSDSLRFSMVSIMQSIPKMSTQVKYVTVGPDVRDPQVLETLVPNASVKYCVQLVLDRLYQSIAHVDSIIGTKIKKCVVNLSQTRTLSIYNRYLNDLRAVCPVDIFNYYYSTWHPCWKMWSRADNSSQDSESRICELVKAKHERLTAHSNPSLHYCLQMILHDCGALSCLYLPETNLNNASQIKSDLESPFVPASLNVVDKDHLQESVASKESKDDGCQPLLIKESTELRNQDSQQQCLPLASIDTQFLPCQETLPHPAHETISHPAHESLPQTDIETLPHFTHQPLPLPDRGSMSHSLYQPLPQPTHDSLPPSDHEPLPPHDVEPLPPGDIAPLPPSDSATMPPSYYEPMIDSEQVLQPHNDHLLLSHEVPQPFPSKKQVFLPQEKSPVVSLDESPLCQDPQVLPYQEPQPLLLQEQSTLGSYEHEPRSPLETKSFSSQHAPHKETHSVSSVAPTNANQCHVYAVTSETRLNGREFHSWDVFCSFLDNCCEEKFVVRLSENLSEEDLNQMQHNSELAQSLKYSSAELSCCRMNCPAFIKLKLGRQKDRLVVAESSFQHSHDFLNTDDSPAPKKSRLSTHVGLPAYIANNISRKFLEPADLERLLRFRSSAFEDRTQVLSELQSLFISDPKARIKLVFVEDKFLVKSIFVMTSGMQDIARIFSGHLCVDFFPDFSPGFDLYTVFCEGENYGWNVCAQCISKKSLLDILRFIMVSIFQTIPCMSSIVERVIVHPGIQVPWGLEALLPRALIHYCVPSLFEFLQLKITPCDVNAEAQVKSCLTVLTHTKSAEVYEKCLSELKVLCPAEVIQYYIETWHPHRNQWLHRGEITEETEKHVYAFVKCKHQAFIAQMGHAPSLHQCLHVVLNDGHKICMRESSQQEKVDTVDSYYGKETDTTEHVEHQKTGGTNIPLVKEEQMENDVEMSLAFSSNDSGVLTAQTKCAQFLLVKQENDPGMFMDISAFGANVQTTQASEVIPLVKEEKIVQTSVDSSASVSDDWIQQAGEMIIPLIKEETDVRTSGDASSSGADDQIQQAGEMIIPLIKEETDVRTSGDASTSVADDHLQQALRPAVKDQLEGSEFHSWNEFHSFLDVWCENRKVEFANIHSVAFTEKEINEYVRGPEIAESLRYSEVHLGCSRYPSCPAAIELKLSPFKDKLVVTKTIQHNHELSNVACLPSTRRITRSCMQKVTTEHPNRIANDISKTFLEPVDLKRLRSLDSSTFKDCLEVLGELDSLFISDPSAKVKLEYAEGKALVNNIFIMTSHMQDIVQRWPEHLYVDILPLFSPGFDLYMVLCKSSAVPWSVCACCIARTCTPNTLQFIVLSVMQSMPILKTLVKYLTISPEIQDPLDLKSIVPRALIRYCWPLVLDLLYQKIAHLDEKTVAQIKNFLYILANTRSTKLYYKYLDILLDICPAEIFQYYMDVWHPRWKFWVKRDSRNEAEELSLQHFVHSEHSALMALVGPSPTLHRSLQLVLNDWHTTSETNNPRKPTLQVRQAADCLHLQKVDTIDNTHALTKKTEDTDEEDSDDDSYETSTESGIFLNEMSMGPDEERLDRSEFYSWQDFISFLDNWSKERKVVFVIRCSTALSEQEINHYPLGPEIARSLRYKSVRLGCMSGTRWSCPAFIRLSLGLQQDRLIVIKTVLQHNHEPQCVSLHWKMKKKKQVALVELSIRVANDISRKFLELNDIKKLLRYRLQPYEEISKLVAELKSLLEADPFVKIKLVFVEDKGTVKDLFIMTSTMQEIAQNVPIHLYVEVLSNFIAGFDLYTVLCDDCSRWRVCAYCITKEGTSDSLLFTLVSILQSIPKINMQVNQITVSPEIQDGLDLEKLVPYAKVSYCTKSVLKMLYQKVSHLDANVQARIKDSLLTLAHTHSASLYSHSLNDLVAFCPVDIFQYYYDVWHLRRKYWVQEDSSKCNTEDSIYNTLREQQRKFVNKVGPIPYLYQSLHLILSKEFMELECGESVQLLETNEATHGAGMYESSEVTSKANNSTALLQGMEFPSWNTFCEFFDHWCEERKELYLISKAQPLKKGAGNDPVANLKYRYVQLVCKKSCGSHLVQSSTGGTTSSCPAAITLRASKDKKCLVIVQTRTDHDHNTSAVECDQQLNQPHLATNHGLSAWINTLCYTFLTPQSVQELLANEQALNPALCECLMELGSLFSLDPGAKVKLTFLPDIVTLESVFLMTSHTKNLLNSFPTVLFLGHSLAINETFDLYTVLCEDADGRGRECAYFITREKSQNPIRFMLVWLLRGVPGIKAHIEGLIVQANLKELDLIRDLIPSCCVRMSQTHALDTMYRRASLEEPTVQEQLKKLVSSVVHARTPAIYRSCFRQLEAAAPSAFLRYFIQAWHGRREDWVESWGHKMRDGHFLEFAAWEPGELRSTGSFPCPLSSCIHALVNVTPLQKTEDNSWFTTPEQAVVDSACCIQESMDVSTELEKSSPSLSPDVLIPCKTSRHEGQECSHDEELPDTGAGNFGNATSPGTLAAAATPETLRQISRRSKGLRGREFLSWTEFSDFFDAWCEKKRMLYKIKNYTPLDKVKKPNHVSASTTLQLRYSYVRFICKNAISSLWSRKQSCRDTFTCPSHIILRVGPNFDCLYIEQAMLEHNHDISEEEFAMHYPQCRLKANPYFLLKLTNSVSSQFVTLRDLQKLMERSCDEQADLQHLVAELLALFELDSKTKVKLVFYPDEVELECVFLMTSRMRCLIQRFPSILFLDRSLSVNKNFNLYTVLCEDADGRGRECAYFLTHKDSQTPVRFMMVSLMQSIPGTLKPHIKSVVIHTDLAELDLISSLLPNRTVVMSQAYALESLYSRVDQEDPSVHQTLKNIIQKLVFAPTPKAFEFHVKELSAVSLAGFFTYFMDNWHHRKKMWVACWGLKKPERSRFSELVLHHQAMLRSALSPPMTPAECVSGLMRLQSLSVLTATLNEDKLYALYQSACPPFGLKLVQEEISLSKQGCYEVTELEQGFVLNDGTSDFQIDEELTNCSCSIYTYSHLPCRHLFAARLWAGEPVFDLKLIQGKK</sequence>
<dbReference type="InterPro" id="IPR049218">
    <property type="entry name" value="DUF5575_C"/>
</dbReference>
<feature type="compositionally biased region" description="Pro residues" evidence="3">
    <location>
        <begin position="1075"/>
        <end position="1086"/>
    </location>
</feature>
<dbReference type="Pfam" id="PF04434">
    <property type="entry name" value="SWIM"/>
    <property type="match status" value="1"/>
</dbReference>
<dbReference type="EMBL" id="JANPWB010000011">
    <property type="protein sequence ID" value="KAJ1131036.1"/>
    <property type="molecule type" value="Genomic_DNA"/>
</dbReference>
<feature type="region of interest" description="Disordered" evidence="3">
    <location>
        <begin position="1030"/>
        <end position="1097"/>
    </location>
</feature>
<evidence type="ECO:0000256" key="1">
    <source>
        <dbReference type="PROSITE-ProRule" id="PRU00325"/>
    </source>
</evidence>
<keyword evidence="1" id="KW-0479">Metal-binding</keyword>
<evidence type="ECO:0000313" key="6">
    <source>
        <dbReference type="EMBL" id="KAJ1131036.1"/>
    </source>
</evidence>
<dbReference type="PANTHER" id="PTHR47086:SF6">
    <property type="match status" value="1"/>
</dbReference>
<feature type="coiled-coil region" evidence="2">
    <location>
        <begin position="462"/>
        <end position="496"/>
    </location>
</feature>
<feature type="compositionally biased region" description="Acidic residues" evidence="3">
    <location>
        <begin position="2270"/>
        <end position="2281"/>
    </location>
</feature>
<dbReference type="Pfam" id="PF20783">
    <property type="entry name" value="DUF5575_N"/>
    <property type="match status" value="7"/>
</dbReference>
<dbReference type="Proteomes" id="UP001066276">
    <property type="component" value="Chromosome 7"/>
</dbReference>
<gene>
    <name evidence="6" type="ORF">NDU88_009379</name>
</gene>
<feature type="region of interest" description="Disordered" evidence="3">
    <location>
        <begin position="2263"/>
        <end position="2284"/>
    </location>
</feature>
<reference evidence="6" key="1">
    <citation type="journal article" date="2022" name="bioRxiv">
        <title>Sequencing and chromosome-scale assembly of the giantPleurodeles waltlgenome.</title>
        <authorList>
            <person name="Brown T."/>
            <person name="Elewa A."/>
            <person name="Iarovenko S."/>
            <person name="Subramanian E."/>
            <person name="Araus A.J."/>
            <person name="Petzold A."/>
            <person name="Susuki M."/>
            <person name="Suzuki K.-i.T."/>
            <person name="Hayashi T."/>
            <person name="Toyoda A."/>
            <person name="Oliveira C."/>
            <person name="Osipova E."/>
            <person name="Leigh N.D."/>
            <person name="Simon A."/>
            <person name="Yun M.H."/>
        </authorList>
    </citation>
    <scope>NUCLEOTIDE SEQUENCE</scope>
    <source>
        <strain evidence="6">20211129_DDA</strain>
        <tissue evidence="6">Liver</tissue>
    </source>
</reference>
<protein>
    <recommendedName>
        <fullName evidence="5">SWIM-type domain-containing protein</fullName>
    </recommendedName>
</protein>
<accession>A0AAV7PUK3</accession>
<dbReference type="Pfam" id="PF17738">
    <property type="entry name" value="DUF5575"/>
    <property type="match status" value="7"/>
</dbReference>
<name>A0AAV7PUK3_PLEWA</name>
<dbReference type="Pfam" id="PF20784">
    <property type="entry name" value="DUF5575_C"/>
    <property type="match status" value="7"/>
</dbReference>
<evidence type="ECO:0000313" key="7">
    <source>
        <dbReference type="Proteomes" id="UP001066276"/>
    </source>
</evidence>